<dbReference type="Gene3D" id="3.40.50.300">
    <property type="entry name" value="P-loop containing nucleotide triphosphate hydrolases"/>
    <property type="match status" value="1"/>
</dbReference>
<dbReference type="PROSITE" id="PS00211">
    <property type="entry name" value="ABC_TRANSPORTER_1"/>
    <property type="match status" value="1"/>
</dbReference>
<dbReference type="GO" id="GO:0005886">
    <property type="term" value="C:plasma membrane"/>
    <property type="evidence" value="ECO:0007669"/>
    <property type="project" value="UniProtKB-SubCell"/>
</dbReference>
<reference evidence="7 8" key="1">
    <citation type="submission" date="2019-05" db="EMBL/GenBank/DDBJ databases">
        <title>Draft genome sequence of Actinomadura sp. 14C53.</title>
        <authorList>
            <person name="Saricaoglu S."/>
            <person name="Isik K."/>
        </authorList>
    </citation>
    <scope>NUCLEOTIDE SEQUENCE [LARGE SCALE GENOMIC DNA]</scope>
    <source>
        <strain evidence="7 8">14C53</strain>
    </source>
</reference>
<comment type="subcellular location">
    <subcellularLocation>
        <location evidence="1">Cell membrane</location>
        <topology evidence="1">Peripheral membrane protein</topology>
    </subcellularLocation>
</comment>
<dbReference type="OrthoDB" id="9804819at2"/>
<keyword evidence="8" id="KW-1185">Reference proteome</keyword>
<dbReference type="InterPro" id="IPR003593">
    <property type="entry name" value="AAA+_ATPase"/>
</dbReference>
<dbReference type="GO" id="GO:0016887">
    <property type="term" value="F:ATP hydrolysis activity"/>
    <property type="evidence" value="ECO:0007669"/>
    <property type="project" value="InterPro"/>
</dbReference>
<dbReference type="AlphaFoldDB" id="A0A5C4JHP6"/>
<gene>
    <name evidence="7" type="ORF">ETD83_05455</name>
</gene>
<dbReference type="InterPro" id="IPR017871">
    <property type="entry name" value="ABC_transporter-like_CS"/>
</dbReference>
<dbReference type="Pfam" id="PF00005">
    <property type="entry name" value="ABC_tran"/>
    <property type="match status" value="1"/>
</dbReference>
<dbReference type="Proteomes" id="UP000309174">
    <property type="component" value="Unassembled WGS sequence"/>
</dbReference>
<proteinExistence type="predicted"/>
<evidence type="ECO:0000313" key="7">
    <source>
        <dbReference type="EMBL" id="TMR05687.1"/>
    </source>
</evidence>
<dbReference type="InterPro" id="IPR003439">
    <property type="entry name" value="ABC_transporter-like_ATP-bd"/>
</dbReference>
<dbReference type="InterPro" id="IPR027417">
    <property type="entry name" value="P-loop_NTPase"/>
</dbReference>
<evidence type="ECO:0000256" key="3">
    <source>
        <dbReference type="ARBA" id="ARBA00022741"/>
    </source>
</evidence>
<keyword evidence="2" id="KW-0813">Transport</keyword>
<dbReference type="PANTHER" id="PTHR42711:SF19">
    <property type="entry name" value="DOXORUBICIN RESISTANCE ATP-BINDING PROTEIN DRRA"/>
    <property type="match status" value="1"/>
</dbReference>
<name>A0A5C4JHP6_9ACTN</name>
<accession>A0A5C4JHP6</accession>
<protein>
    <submittedName>
        <fullName evidence="7">ABC transporter ATP-binding protein</fullName>
    </submittedName>
</protein>
<dbReference type="EMBL" id="VCKW01000018">
    <property type="protein sequence ID" value="TMR05687.1"/>
    <property type="molecule type" value="Genomic_DNA"/>
</dbReference>
<evidence type="ECO:0000256" key="5">
    <source>
        <dbReference type="ARBA" id="ARBA00023251"/>
    </source>
</evidence>
<keyword evidence="3" id="KW-0547">Nucleotide-binding</keyword>
<dbReference type="GO" id="GO:0005524">
    <property type="term" value="F:ATP binding"/>
    <property type="evidence" value="ECO:0007669"/>
    <property type="project" value="UniProtKB-KW"/>
</dbReference>
<evidence type="ECO:0000256" key="2">
    <source>
        <dbReference type="ARBA" id="ARBA00022448"/>
    </source>
</evidence>
<dbReference type="SUPFAM" id="SSF52540">
    <property type="entry name" value="P-loop containing nucleoside triphosphate hydrolases"/>
    <property type="match status" value="1"/>
</dbReference>
<feature type="domain" description="ABC transporter" evidence="6">
    <location>
        <begin position="24"/>
        <end position="256"/>
    </location>
</feature>
<evidence type="ECO:0000256" key="1">
    <source>
        <dbReference type="ARBA" id="ARBA00004202"/>
    </source>
</evidence>
<evidence type="ECO:0000313" key="8">
    <source>
        <dbReference type="Proteomes" id="UP000309174"/>
    </source>
</evidence>
<evidence type="ECO:0000259" key="6">
    <source>
        <dbReference type="PROSITE" id="PS50893"/>
    </source>
</evidence>
<keyword evidence="5" id="KW-0046">Antibiotic resistance</keyword>
<sequence length="328" mass="34993">MVASVPTEITTDPAEPAPGVAAACAAHGLTRGYRNAGRLAVDGVSFSARHGEVFGVLGRNGAGKTTLLRMLVGLLRPAGGTVRIRGAEVTGQAARAAAHVAYLPQSESALTDMSVRTAVEATARLRGLSRAHARRQSGALLAELGLEDLADARMERLSGGQRRLAGVATALAGQRPLLVLDEPTTGLDLDSRRTVWRALDRRRADGTAIVLVTHNVLEAESVLDRVLVLHQGRTVACDTPARLKERFGGLVRLQLSWRHTPPLTPADLGGDVRDHENRWSVRLPVEDARRTLTEILSGPAYTALDDFSLTPPSLEDVLLSCDTGEEAR</sequence>
<evidence type="ECO:0000256" key="4">
    <source>
        <dbReference type="ARBA" id="ARBA00022840"/>
    </source>
</evidence>
<dbReference type="PROSITE" id="PS50893">
    <property type="entry name" value="ABC_TRANSPORTER_2"/>
    <property type="match status" value="1"/>
</dbReference>
<dbReference type="GO" id="GO:0046677">
    <property type="term" value="P:response to antibiotic"/>
    <property type="evidence" value="ECO:0007669"/>
    <property type="project" value="UniProtKB-KW"/>
</dbReference>
<dbReference type="PANTHER" id="PTHR42711">
    <property type="entry name" value="ABC TRANSPORTER ATP-BINDING PROTEIN"/>
    <property type="match status" value="1"/>
</dbReference>
<dbReference type="InterPro" id="IPR050763">
    <property type="entry name" value="ABC_transporter_ATP-binding"/>
</dbReference>
<dbReference type="SMART" id="SM00382">
    <property type="entry name" value="AAA"/>
    <property type="match status" value="1"/>
</dbReference>
<organism evidence="7 8">
    <name type="scientific">Actinomadura soli</name>
    <dbReference type="NCBI Taxonomy" id="2508997"/>
    <lineage>
        <taxon>Bacteria</taxon>
        <taxon>Bacillati</taxon>
        <taxon>Actinomycetota</taxon>
        <taxon>Actinomycetes</taxon>
        <taxon>Streptosporangiales</taxon>
        <taxon>Thermomonosporaceae</taxon>
        <taxon>Actinomadura</taxon>
    </lineage>
</organism>
<keyword evidence="4 7" id="KW-0067">ATP-binding</keyword>
<comment type="caution">
    <text evidence="7">The sequence shown here is derived from an EMBL/GenBank/DDBJ whole genome shotgun (WGS) entry which is preliminary data.</text>
</comment>